<dbReference type="HOGENOM" id="CLU_111176_1_0_1"/>
<dbReference type="AlphaFoldDB" id="Q9XX41"/>
<evidence type="ECO:0000313" key="4">
    <source>
        <dbReference type="WormBase" id="Y38H6C.19"/>
    </source>
</evidence>
<dbReference type="OrthoDB" id="5863437at2759"/>
<dbReference type="EMBL" id="BX284605">
    <property type="protein sequence ID" value="CAA20998.1"/>
    <property type="molecule type" value="Genomic_DNA"/>
</dbReference>
<dbReference type="FunCoup" id="Q9XX41">
    <property type="interactions" value="16"/>
</dbReference>
<dbReference type="PaxDb" id="6239-Y38H6C.19"/>
<evidence type="ECO:0000313" key="3">
    <source>
        <dbReference type="Proteomes" id="UP000001940"/>
    </source>
</evidence>
<protein>
    <submittedName>
        <fullName evidence="2">Vitelline membrane outer layer protein 1</fullName>
    </submittedName>
</protein>
<dbReference type="AGR" id="WB:WBGene00012631"/>
<dbReference type="PhylomeDB" id="Q9XX41"/>
<dbReference type="PIR" id="T26708">
    <property type="entry name" value="T26708"/>
</dbReference>
<keyword evidence="1" id="KW-0732">Signal</keyword>
<proteinExistence type="predicted"/>
<accession>Q9XX41</accession>
<dbReference type="KEGG" id="cel:CELE_Y38H6C.19"/>
<dbReference type="STRING" id="6239.Y38H6C.19.1"/>
<evidence type="ECO:0000256" key="1">
    <source>
        <dbReference type="SAM" id="SignalP"/>
    </source>
</evidence>
<dbReference type="eggNOG" id="ENOG502S24T">
    <property type="taxonomic scope" value="Eukaryota"/>
</dbReference>
<dbReference type="CTD" id="180346"/>
<dbReference type="GeneID" id="180346"/>
<dbReference type="WormBase" id="Y38H6C.19">
    <property type="protein sequence ID" value="CE19113"/>
    <property type="gene ID" value="WBGene00012631"/>
    <property type="gene designation" value="vmo-1"/>
</dbReference>
<dbReference type="PANTHER" id="PTHR18841">
    <property type="entry name" value="VITELLINE MEMBRANE OUTER LAYER PROTEIN I-RELATED"/>
    <property type="match status" value="1"/>
</dbReference>
<dbReference type="Gene3D" id="2.100.10.20">
    <property type="entry name" value="Vitelline membrane outer layer protein I (VOMI)"/>
    <property type="match status" value="1"/>
</dbReference>
<feature type="chain" id="PRO_5004337011" evidence="1">
    <location>
        <begin position="18"/>
        <end position="198"/>
    </location>
</feature>
<dbReference type="SUPFAM" id="SSF51092">
    <property type="entry name" value="Vitelline membrane outer protein-I (VMO-I)"/>
    <property type="match status" value="1"/>
</dbReference>
<dbReference type="Pfam" id="PF03762">
    <property type="entry name" value="VOMI"/>
    <property type="match status" value="1"/>
</dbReference>
<dbReference type="Bgee" id="WBGene00012631">
    <property type="expression patterns" value="Expressed in adult organism and 1 other cell type or tissue"/>
</dbReference>
<feature type="signal peptide" evidence="1">
    <location>
        <begin position="1"/>
        <end position="17"/>
    </location>
</feature>
<dbReference type="InterPro" id="IPR036706">
    <property type="entry name" value="VOMI_sf"/>
</dbReference>
<dbReference type="GO" id="GO:0005615">
    <property type="term" value="C:extracellular space"/>
    <property type="evidence" value="ECO:0000318"/>
    <property type="project" value="GO_Central"/>
</dbReference>
<gene>
    <name evidence="2 4" type="primary">vmo-1</name>
    <name evidence="2" type="ORF">CELE_Y38H6C.19</name>
    <name evidence="4" type="ORF">Y38H6C.19</name>
</gene>
<dbReference type="UCSC" id="Y38H6C.19">
    <property type="organism name" value="c. elegans"/>
</dbReference>
<dbReference type="RefSeq" id="NP_507963.1">
    <property type="nucleotide sequence ID" value="NM_075562.5"/>
</dbReference>
<evidence type="ECO:0000313" key="2">
    <source>
        <dbReference type="EMBL" id="CAA20998.1"/>
    </source>
</evidence>
<keyword evidence="3" id="KW-1185">Reference proteome</keyword>
<dbReference type="SMR" id="Q9XX41"/>
<sequence length="198" mass="21820">MLLLLLLLPCLWTTIIADRIELQSARVTNWGDWQEWKRCRDGQFVHAVNLKYEQRQHSGDDTALNAIALFCKNIGGDFNKQNEIKSGEGAWGEWQGDNICPNNLLIIGFALQSNPDEGKGDDVGANNFAAFCGPPHGARNKDIELLGNAMSWGTWTGDHFCPDGFAVCGIQTQIERSQGGNGDDTALNNVNIECCRIP</sequence>
<name>Q9XX41_CAEEL</name>
<dbReference type="InterPro" id="IPR005515">
    <property type="entry name" value="VOMI"/>
</dbReference>
<dbReference type="PANTHER" id="PTHR18841:SF0">
    <property type="entry name" value="VITELLINE MEMBRANE OUTER LAYER 1 HOMOLOG A-RELATED"/>
    <property type="match status" value="1"/>
</dbReference>
<dbReference type="CDD" id="cd00220">
    <property type="entry name" value="VMO-I"/>
    <property type="match status" value="1"/>
</dbReference>
<reference evidence="2 3" key="1">
    <citation type="journal article" date="1998" name="Science">
        <title>Genome sequence of the nematode C. elegans: a platform for investigating biology.</title>
        <authorList>
            <consortium name="The C. elegans sequencing consortium"/>
            <person name="Sulson J.E."/>
            <person name="Waterston R."/>
        </authorList>
    </citation>
    <scope>NUCLEOTIDE SEQUENCE [LARGE SCALE GENOMIC DNA]</scope>
    <source>
        <strain evidence="2 3">Bristol N2</strain>
    </source>
</reference>
<dbReference type="OMA" id="NIECCRI"/>
<dbReference type="Proteomes" id="UP000001940">
    <property type="component" value="Chromosome V"/>
</dbReference>
<dbReference type="InParanoid" id="Q9XX41"/>
<organism evidence="2 3">
    <name type="scientific">Caenorhabditis elegans</name>
    <dbReference type="NCBI Taxonomy" id="6239"/>
    <lineage>
        <taxon>Eukaryota</taxon>
        <taxon>Metazoa</taxon>
        <taxon>Ecdysozoa</taxon>
        <taxon>Nematoda</taxon>
        <taxon>Chromadorea</taxon>
        <taxon>Rhabditida</taxon>
        <taxon>Rhabditina</taxon>
        <taxon>Rhabditomorpha</taxon>
        <taxon>Rhabditoidea</taxon>
        <taxon>Rhabditidae</taxon>
        <taxon>Peloderinae</taxon>
        <taxon>Caenorhabditis</taxon>
    </lineage>
</organism>